<dbReference type="InterPro" id="IPR037062">
    <property type="entry name" value="Malic_N_dom_sf"/>
</dbReference>
<proteinExistence type="inferred from homology"/>
<dbReference type="OrthoDB" id="5365701at2759"/>
<dbReference type="PANTHER" id="PTHR23406">
    <property type="entry name" value="MALIC ENZYME-RELATED"/>
    <property type="match status" value="1"/>
</dbReference>
<accession>A0A409WB77</accession>
<dbReference type="Pfam" id="PF00390">
    <property type="entry name" value="malic"/>
    <property type="match status" value="1"/>
</dbReference>
<evidence type="ECO:0000313" key="7">
    <source>
        <dbReference type="Proteomes" id="UP000284842"/>
    </source>
</evidence>
<organism evidence="6 7">
    <name type="scientific">Panaeolus cyanescens</name>
    <dbReference type="NCBI Taxonomy" id="181874"/>
    <lineage>
        <taxon>Eukaryota</taxon>
        <taxon>Fungi</taxon>
        <taxon>Dikarya</taxon>
        <taxon>Basidiomycota</taxon>
        <taxon>Agaricomycotina</taxon>
        <taxon>Agaricomycetes</taxon>
        <taxon>Agaricomycetidae</taxon>
        <taxon>Agaricales</taxon>
        <taxon>Agaricineae</taxon>
        <taxon>Galeropsidaceae</taxon>
        <taxon>Panaeolus</taxon>
    </lineage>
</organism>
<feature type="domain" description="Malic enzyme NAD-binding" evidence="4">
    <location>
        <begin position="293"/>
        <end position="751"/>
    </location>
</feature>
<evidence type="ECO:0000256" key="3">
    <source>
        <dbReference type="SAM" id="MobiDB-lite"/>
    </source>
</evidence>
<dbReference type="InterPro" id="IPR012302">
    <property type="entry name" value="Malic_NAD-bd"/>
</dbReference>
<dbReference type="SUPFAM" id="SSF51735">
    <property type="entry name" value="NAD(P)-binding Rossmann-fold domains"/>
    <property type="match status" value="2"/>
</dbReference>
<comment type="similarity">
    <text evidence="1">Belongs to the malic enzymes family.</text>
</comment>
<feature type="compositionally biased region" description="Gly residues" evidence="3">
    <location>
        <begin position="830"/>
        <end position="839"/>
    </location>
</feature>
<dbReference type="InterPro" id="IPR001891">
    <property type="entry name" value="Malic_OxRdtase"/>
</dbReference>
<evidence type="ECO:0000256" key="1">
    <source>
        <dbReference type="ARBA" id="ARBA00008785"/>
    </source>
</evidence>
<dbReference type="SUPFAM" id="SSF53223">
    <property type="entry name" value="Aminoacid dehydrogenase-like, N-terminal domain"/>
    <property type="match status" value="1"/>
</dbReference>
<dbReference type="EMBL" id="NHTK01005643">
    <property type="protein sequence ID" value="PPQ75753.1"/>
    <property type="molecule type" value="Genomic_DNA"/>
</dbReference>
<comment type="caution">
    <text evidence="6">The sequence shown here is derived from an EMBL/GenBank/DDBJ whole genome shotgun (WGS) entry which is preliminary data.</text>
</comment>
<dbReference type="Proteomes" id="UP000284842">
    <property type="component" value="Unassembled WGS sequence"/>
</dbReference>
<dbReference type="GO" id="GO:0004470">
    <property type="term" value="F:malic enzyme activity"/>
    <property type="evidence" value="ECO:0007669"/>
    <property type="project" value="InterPro"/>
</dbReference>
<keyword evidence="7" id="KW-1185">Reference proteome</keyword>
<evidence type="ECO:0000259" key="4">
    <source>
        <dbReference type="SMART" id="SM00919"/>
    </source>
</evidence>
<evidence type="ECO:0008006" key="8">
    <source>
        <dbReference type="Google" id="ProtNLM"/>
    </source>
</evidence>
<dbReference type="PANTHER" id="PTHR23406:SF34">
    <property type="entry name" value="NAD-DEPENDENT MALIC ENZYME, MITOCHONDRIAL"/>
    <property type="match status" value="1"/>
</dbReference>
<dbReference type="SMART" id="SM01274">
    <property type="entry name" value="malic"/>
    <property type="match status" value="1"/>
</dbReference>
<dbReference type="PRINTS" id="PR00072">
    <property type="entry name" value="MALOXRDTASE"/>
</dbReference>
<evidence type="ECO:0000259" key="5">
    <source>
        <dbReference type="SMART" id="SM01274"/>
    </source>
</evidence>
<name>A0A409WB77_9AGAR</name>
<dbReference type="Pfam" id="PF03949">
    <property type="entry name" value="Malic_M"/>
    <property type="match status" value="2"/>
</dbReference>
<dbReference type="Gene3D" id="3.40.50.720">
    <property type="entry name" value="NAD(P)-binding Rossmann-like Domain"/>
    <property type="match status" value="2"/>
</dbReference>
<feature type="region of interest" description="Disordered" evidence="3">
    <location>
        <begin position="806"/>
        <end position="839"/>
    </location>
</feature>
<feature type="domain" description="Malic enzyme N-terminal" evidence="5">
    <location>
        <begin position="110"/>
        <end position="283"/>
    </location>
</feature>
<dbReference type="InterPro" id="IPR036291">
    <property type="entry name" value="NAD(P)-bd_dom_sf"/>
</dbReference>
<dbReference type="GO" id="GO:0006108">
    <property type="term" value="P:malate metabolic process"/>
    <property type="evidence" value="ECO:0007669"/>
    <property type="project" value="TreeGrafter"/>
</dbReference>
<dbReference type="InParanoid" id="A0A409WB77"/>
<dbReference type="InterPro" id="IPR046346">
    <property type="entry name" value="Aminoacid_DH-like_N_sf"/>
</dbReference>
<dbReference type="Gene3D" id="3.40.50.10380">
    <property type="entry name" value="Malic enzyme, N-terminal domain"/>
    <property type="match status" value="1"/>
</dbReference>
<protein>
    <recommendedName>
        <fullName evidence="8">Malic enzyme</fullName>
    </recommendedName>
</protein>
<gene>
    <name evidence="6" type="ORF">CVT24_002658</name>
</gene>
<dbReference type="InterPro" id="IPR012301">
    <property type="entry name" value="Malic_N_dom"/>
</dbReference>
<keyword evidence="2" id="KW-0520">NAD</keyword>
<dbReference type="AlphaFoldDB" id="A0A409WB77"/>
<dbReference type="STRING" id="181874.A0A409WB77"/>
<reference evidence="6 7" key="1">
    <citation type="journal article" date="2018" name="Evol. Lett.">
        <title>Horizontal gene cluster transfer increased hallucinogenic mushroom diversity.</title>
        <authorList>
            <person name="Reynolds H.T."/>
            <person name="Vijayakumar V."/>
            <person name="Gluck-Thaler E."/>
            <person name="Korotkin H.B."/>
            <person name="Matheny P.B."/>
            <person name="Slot J.C."/>
        </authorList>
    </citation>
    <scope>NUCLEOTIDE SEQUENCE [LARGE SCALE GENOMIC DNA]</scope>
    <source>
        <strain evidence="6 7">2629</strain>
    </source>
</reference>
<evidence type="ECO:0000256" key="2">
    <source>
        <dbReference type="ARBA" id="ARBA00023027"/>
    </source>
</evidence>
<dbReference type="SMART" id="SM00919">
    <property type="entry name" value="Malic_M"/>
    <property type="match status" value="1"/>
</dbReference>
<feature type="region of interest" description="Disordered" evidence="3">
    <location>
        <begin position="498"/>
        <end position="539"/>
    </location>
</feature>
<evidence type="ECO:0000313" key="6">
    <source>
        <dbReference type="EMBL" id="PPQ75753.1"/>
    </source>
</evidence>
<dbReference type="GO" id="GO:0051287">
    <property type="term" value="F:NAD binding"/>
    <property type="evidence" value="ECO:0007669"/>
    <property type="project" value="InterPro"/>
</dbReference>
<dbReference type="GO" id="GO:0016616">
    <property type="term" value="F:oxidoreductase activity, acting on the CH-OH group of donors, NAD or NADP as acceptor"/>
    <property type="evidence" value="ECO:0007669"/>
    <property type="project" value="InterPro"/>
</dbReference>
<sequence length="882" mass="97521">MSLAPHKPPQLIRALRIALRGKALLTSPRFNKGTAFPHRERIAFSLQGRLPYRPNTLDEQCDRAYQQLKRREWDRPGTGYKKRDEMSESEMEIADEETNLRKNTFLQSVKEQNWTLYYALLARHLKELVPVIYTPTQADAIQKYSHLFRRSEGLYLSYPEFDDMERTFLEKTHGRDIELIVVTDAEAILGIGDQGVGGIWISTAKSALYTLVGGIDPGKTLSIVLDVGTDNQQLLDDPLYIGWPERRVRGENYDFFVDRHVLFRFLLELGPDTQQICPTQRYRSTHAVFNDDIQGTGAVTLSFLLSAINVASQSLDPRLSKALHSSTSSSKHSAVDSKPLSSQRYVVLGFGAAGSGITRQLRDAMVGGEGVSREDAMKRFWIVDRNGLLYEDESDEGGKERVGEGMERKREWARGVDEGWGREAPVLPKVSVGKGVEIDINNGDEEGVKATGVDADDGIEYEGKMGIGKGLDGKPDLSVEWEGIDPFIEVEKPGDLLREWKGRRKPSGRDESQRMSQVRKGTMEQEQGDSKDMSASTRKKRKVSLLEVIQRVRPTVLIGCSTSAGAFNEEVVRAMVDGLHYEASEALDESTRDELAKQSETGRVEGPMPIILCLSNPKRLSEAKPKDLLRWTDGRALVATGSPFGSVNMKVGGVDREFKIAECNNALIYPGLGFGTILAQSRSVTDTMILAGARRLAELGEAMKAIESFSSSSQSTSTKAFEYKGQALLPDFADAPKVNFEVAAAVCEQAIREDTAGRMWYTAKGGVGSLGSHMGASYSESVPTAKAGREWSRELPRLSRQDVAGMVSGKKERMEGYEEGDERVATGPPGSVGGEGGGRQLDIGAISEIRKMAIQDVRDEASRRVWVPVYCDYVYDENGLVE</sequence>